<reference evidence="3 4" key="1">
    <citation type="submission" date="2020-04" db="EMBL/GenBank/DDBJ databases">
        <title>Perkinsus chesapeaki whole genome sequence.</title>
        <authorList>
            <person name="Bogema D.R."/>
        </authorList>
    </citation>
    <scope>NUCLEOTIDE SEQUENCE [LARGE SCALE GENOMIC DNA]</scope>
    <source>
        <strain evidence="3">ATCC PRA-425</strain>
    </source>
</reference>
<feature type="signal peptide" evidence="1">
    <location>
        <begin position="1"/>
        <end position="19"/>
    </location>
</feature>
<keyword evidence="1" id="KW-0732">Signal</keyword>
<evidence type="ECO:0000256" key="1">
    <source>
        <dbReference type="SAM" id="SignalP"/>
    </source>
</evidence>
<dbReference type="InterPro" id="IPR016181">
    <property type="entry name" value="Acyl_CoA_acyltransferase"/>
</dbReference>
<dbReference type="Proteomes" id="UP000591131">
    <property type="component" value="Unassembled WGS sequence"/>
</dbReference>
<feature type="domain" description="N-acetyltransferase" evidence="2">
    <location>
        <begin position="39"/>
        <end position="146"/>
    </location>
</feature>
<accession>A0A7J6M0P0</accession>
<evidence type="ECO:0000259" key="2">
    <source>
        <dbReference type="Pfam" id="PF00583"/>
    </source>
</evidence>
<dbReference type="GO" id="GO:0016747">
    <property type="term" value="F:acyltransferase activity, transferring groups other than amino-acyl groups"/>
    <property type="evidence" value="ECO:0007669"/>
    <property type="project" value="InterPro"/>
</dbReference>
<sequence length="207" mass="23226">MKGHKPLLVFAVFCPVTLALGSHHHPESSFISTLDYRPATEEDMMGLHRELEGTDFFVAVKRNRTPGEIAVGSVEFGVVVIPQYGEWLYIAHVDTRSDCRGKGVAPQLLRKLLGYVHKKKPDIIGAWMRVQCSNRSAMSAYFEAGFANAGIEEGQFCNFVYTFGPEDDSEHFPDDGRRPLPYLGSITMRFLFAELIKLKVVEPIISM</sequence>
<evidence type="ECO:0000313" key="3">
    <source>
        <dbReference type="EMBL" id="KAF4665055.1"/>
    </source>
</evidence>
<name>A0A7J6M0P0_PERCH</name>
<dbReference type="AlphaFoldDB" id="A0A7J6M0P0"/>
<dbReference type="EMBL" id="JAAPAO010000272">
    <property type="protein sequence ID" value="KAF4665055.1"/>
    <property type="molecule type" value="Genomic_DNA"/>
</dbReference>
<gene>
    <name evidence="3" type="ORF">FOL47_004806</name>
</gene>
<dbReference type="Gene3D" id="3.40.630.30">
    <property type="match status" value="1"/>
</dbReference>
<dbReference type="CDD" id="cd04301">
    <property type="entry name" value="NAT_SF"/>
    <property type="match status" value="1"/>
</dbReference>
<dbReference type="OrthoDB" id="10039976at2759"/>
<dbReference type="SUPFAM" id="SSF55729">
    <property type="entry name" value="Acyl-CoA N-acyltransferases (Nat)"/>
    <property type="match status" value="1"/>
</dbReference>
<organism evidence="3 4">
    <name type="scientific">Perkinsus chesapeaki</name>
    <name type="common">Clam parasite</name>
    <name type="synonym">Perkinsus andrewsi</name>
    <dbReference type="NCBI Taxonomy" id="330153"/>
    <lineage>
        <taxon>Eukaryota</taxon>
        <taxon>Sar</taxon>
        <taxon>Alveolata</taxon>
        <taxon>Perkinsozoa</taxon>
        <taxon>Perkinsea</taxon>
        <taxon>Perkinsida</taxon>
        <taxon>Perkinsidae</taxon>
        <taxon>Perkinsus</taxon>
    </lineage>
</organism>
<comment type="caution">
    <text evidence="3">The sequence shown here is derived from an EMBL/GenBank/DDBJ whole genome shotgun (WGS) entry which is preliminary data.</text>
</comment>
<proteinExistence type="predicted"/>
<evidence type="ECO:0000313" key="4">
    <source>
        <dbReference type="Proteomes" id="UP000591131"/>
    </source>
</evidence>
<keyword evidence="4" id="KW-1185">Reference proteome</keyword>
<dbReference type="InterPro" id="IPR000182">
    <property type="entry name" value="GNAT_dom"/>
</dbReference>
<protein>
    <recommendedName>
        <fullName evidence="2">N-acetyltransferase domain-containing protein</fullName>
    </recommendedName>
</protein>
<dbReference type="Pfam" id="PF00583">
    <property type="entry name" value="Acetyltransf_1"/>
    <property type="match status" value="1"/>
</dbReference>
<feature type="chain" id="PRO_5029466788" description="N-acetyltransferase domain-containing protein" evidence="1">
    <location>
        <begin position="20"/>
        <end position="207"/>
    </location>
</feature>